<keyword evidence="8 14" id="KW-0479">Metal-binding</keyword>
<evidence type="ECO:0000256" key="5">
    <source>
        <dbReference type="ARBA" id="ARBA00010231"/>
    </source>
</evidence>
<dbReference type="InterPro" id="IPR005844">
    <property type="entry name" value="A-D-PHexomutase_a/b/a-I"/>
</dbReference>
<accession>A0A845QU98</accession>
<evidence type="ECO:0000256" key="8">
    <source>
        <dbReference type="ARBA" id="ARBA00022723"/>
    </source>
</evidence>
<comment type="pathway">
    <text evidence="3">Glycolipid metabolism; diglucosyl-diacylglycerol biosynthesis.</text>
</comment>
<dbReference type="Pfam" id="PF02878">
    <property type="entry name" value="PGM_PMM_I"/>
    <property type="match status" value="1"/>
</dbReference>
<dbReference type="PRINTS" id="PR00509">
    <property type="entry name" value="PGMPMM"/>
</dbReference>
<feature type="domain" description="Alpha-D-phosphohexomutase C-terminal" evidence="15">
    <location>
        <begin position="517"/>
        <end position="559"/>
    </location>
</feature>
<evidence type="ECO:0000256" key="6">
    <source>
        <dbReference type="ARBA" id="ARBA00012728"/>
    </source>
</evidence>
<proteinExistence type="inferred from homology"/>
<evidence type="ECO:0000256" key="12">
    <source>
        <dbReference type="ARBA" id="ARBA00041398"/>
    </source>
</evidence>
<dbReference type="Pfam" id="PF00408">
    <property type="entry name" value="PGM_PMM_IV"/>
    <property type="match status" value="1"/>
</dbReference>
<evidence type="ECO:0000313" key="20">
    <source>
        <dbReference type="Proteomes" id="UP000467132"/>
    </source>
</evidence>
<sequence length="574" mass="65086">MKWLEKYNHWLENENIDEETKKELRSIENNKEEIEERFYTDLAFGTAGLRGKMGAGTNRMNKYVISLTTQALAEVIKEEGEEACNKGVAIAYDVRHKSDEFAKIASLVLANNGIKVYLFEDIRPTPELSYAVRRFKTQAGIVVTASHNPKEYNGYKVYWKEGSQILSDIAERVTEKISEINDIAGIKAMDEKEAKEKGLLEIIGTDIDDEYLSKVKESSIRNNINKDIKIVYTPLNGTGYIPVTRVLDESGFKNVYVVEEQAEPDPTFATVGYPNPEDTKAFKYAINLGKEKNADILIANDPDCDRMACMVKDNNNEYVSINGNQTGAILIKYILEGLKDKNELPENGVIVKSIVTGDLGKNIAKAFGIETINTLTGFKNICAKANEFEKTGEKTFIFGYEESIGYVYDTFVRDKDGVIASMLIAEAAAYYKQNGKNLLEVLEGIYREYGYYSEDLFSLVLEGIEGQERIARMMKTYEDEYLTDIEGAKLINITDYENSIRKDLLNNREEKIEINKTNALKYELDNESWYAIRPSGTEPKIKIYIYAKGKDKKDAEIKVNNIKENVLNKLNSIE</sequence>
<evidence type="ECO:0000256" key="4">
    <source>
        <dbReference type="ARBA" id="ARBA00005189"/>
    </source>
</evidence>
<dbReference type="EMBL" id="QXXA01000001">
    <property type="protein sequence ID" value="NBI05379.1"/>
    <property type="molecule type" value="Genomic_DNA"/>
</dbReference>
<dbReference type="OrthoDB" id="9806956at2"/>
<dbReference type="Pfam" id="PF02879">
    <property type="entry name" value="PGM_PMM_II"/>
    <property type="match status" value="1"/>
</dbReference>
<dbReference type="CDD" id="cd05799">
    <property type="entry name" value="PGM2"/>
    <property type="match status" value="1"/>
</dbReference>
<evidence type="ECO:0000259" key="18">
    <source>
        <dbReference type="Pfam" id="PF02880"/>
    </source>
</evidence>
<evidence type="ECO:0000259" key="17">
    <source>
        <dbReference type="Pfam" id="PF02879"/>
    </source>
</evidence>
<dbReference type="InterPro" id="IPR016055">
    <property type="entry name" value="A-D-PHexomutase_a/b/a-I/II/III"/>
</dbReference>
<protein>
    <recommendedName>
        <fullName evidence="11">Phosphoglucomutase</fullName>
        <ecNumber evidence="6">5.4.2.2</ecNumber>
    </recommendedName>
    <alternativeName>
        <fullName evidence="13">Alpha-phosphoglucomutase</fullName>
    </alternativeName>
    <alternativeName>
        <fullName evidence="12">Glucose phosphomutase</fullName>
    </alternativeName>
</protein>
<dbReference type="RefSeq" id="WP_160195889.1">
    <property type="nucleotide sequence ID" value="NZ_QXXA01000001.1"/>
</dbReference>
<dbReference type="PROSITE" id="PS00710">
    <property type="entry name" value="PGM_PMM"/>
    <property type="match status" value="1"/>
</dbReference>
<evidence type="ECO:0000256" key="7">
    <source>
        <dbReference type="ARBA" id="ARBA00022553"/>
    </source>
</evidence>
<organism evidence="19 20">
    <name type="scientific">Senegalia massiliensis</name>
    <dbReference type="NCBI Taxonomy" id="1720316"/>
    <lineage>
        <taxon>Bacteria</taxon>
        <taxon>Bacillati</taxon>
        <taxon>Bacillota</taxon>
        <taxon>Clostridia</taxon>
        <taxon>Eubacteriales</taxon>
        <taxon>Clostridiaceae</taxon>
        <taxon>Senegalia</taxon>
    </lineage>
</organism>
<dbReference type="GO" id="GO:0006166">
    <property type="term" value="P:purine ribonucleoside salvage"/>
    <property type="evidence" value="ECO:0007669"/>
    <property type="project" value="TreeGrafter"/>
</dbReference>
<dbReference type="AlphaFoldDB" id="A0A845QU98"/>
<evidence type="ECO:0000256" key="11">
    <source>
        <dbReference type="ARBA" id="ARBA00039995"/>
    </source>
</evidence>
<comment type="cofactor">
    <cofactor evidence="2">
        <name>Mg(2+)</name>
        <dbReference type="ChEBI" id="CHEBI:18420"/>
    </cofactor>
</comment>
<dbReference type="GO" id="GO:0008973">
    <property type="term" value="F:phosphopentomutase activity"/>
    <property type="evidence" value="ECO:0007669"/>
    <property type="project" value="TreeGrafter"/>
</dbReference>
<dbReference type="Gene3D" id="3.40.120.10">
    <property type="entry name" value="Alpha-D-Glucose-1,6-Bisphosphate, subunit A, domain 3"/>
    <property type="match status" value="3"/>
</dbReference>
<evidence type="ECO:0000256" key="1">
    <source>
        <dbReference type="ARBA" id="ARBA00000443"/>
    </source>
</evidence>
<dbReference type="Pfam" id="PF02880">
    <property type="entry name" value="PGM_PMM_III"/>
    <property type="match status" value="1"/>
</dbReference>
<reference evidence="19 20" key="1">
    <citation type="submission" date="2018-08" db="EMBL/GenBank/DDBJ databases">
        <title>Murine metabolic-syndrome-specific gut microbial biobank.</title>
        <authorList>
            <person name="Liu C."/>
        </authorList>
    </citation>
    <scope>NUCLEOTIDE SEQUENCE [LARGE SCALE GENOMIC DNA]</scope>
    <source>
        <strain evidence="19 20">583</strain>
    </source>
</reference>
<dbReference type="InterPro" id="IPR005843">
    <property type="entry name" value="A-D-PHexomutase_C"/>
</dbReference>
<gene>
    <name evidence="19" type="ORF">D3Z33_00735</name>
</gene>
<comment type="catalytic activity">
    <reaction evidence="1">
        <text>alpha-D-glucose 1-phosphate = alpha-D-glucose 6-phosphate</text>
        <dbReference type="Rhea" id="RHEA:23536"/>
        <dbReference type="ChEBI" id="CHEBI:58225"/>
        <dbReference type="ChEBI" id="CHEBI:58601"/>
        <dbReference type="EC" id="5.4.2.2"/>
    </reaction>
</comment>
<dbReference type="GO" id="GO:0005975">
    <property type="term" value="P:carbohydrate metabolic process"/>
    <property type="evidence" value="ECO:0007669"/>
    <property type="project" value="InterPro"/>
</dbReference>
<evidence type="ECO:0000256" key="2">
    <source>
        <dbReference type="ARBA" id="ARBA00001946"/>
    </source>
</evidence>
<dbReference type="InterPro" id="IPR005845">
    <property type="entry name" value="A-D-PHexomutase_a/b/a-II"/>
</dbReference>
<comment type="similarity">
    <text evidence="5 14">Belongs to the phosphohexose mutase family.</text>
</comment>
<evidence type="ECO:0000313" key="19">
    <source>
        <dbReference type="EMBL" id="NBI05379.1"/>
    </source>
</evidence>
<name>A0A845QU98_9CLOT</name>
<keyword evidence="20" id="KW-1185">Reference proteome</keyword>
<evidence type="ECO:0000256" key="3">
    <source>
        <dbReference type="ARBA" id="ARBA00005164"/>
    </source>
</evidence>
<feature type="domain" description="Alpha-D-phosphohexomutase alpha/beta/alpha" evidence="18">
    <location>
        <begin position="322"/>
        <end position="449"/>
    </location>
</feature>
<evidence type="ECO:0000256" key="13">
    <source>
        <dbReference type="ARBA" id="ARBA00041467"/>
    </source>
</evidence>
<dbReference type="InterPro" id="IPR036900">
    <property type="entry name" value="A-D-PHexomutase_C_sf"/>
</dbReference>
<dbReference type="SUPFAM" id="SSF53738">
    <property type="entry name" value="Phosphoglucomutase, first 3 domains"/>
    <property type="match status" value="3"/>
</dbReference>
<dbReference type="PANTHER" id="PTHR45745:SF1">
    <property type="entry name" value="PHOSPHOGLUCOMUTASE 2B-RELATED"/>
    <property type="match status" value="1"/>
</dbReference>
<evidence type="ECO:0000259" key="15">
    <source>
        <dbReference type="Pfam" id="PF00408"/>
    </source>
</evidence>
<feature type="domain" description="Alpha-D-phosphohexomutase alpha/beta/alpha" evidence="17">
    <location>
        <begin position="209"/>
        <end position="313"/>
    </location>
</feature>
<keyword evidence="7" id="KW-0597">Phosphoprotein</keyword>
<dbReference type="PANTHER" id="PTHR45745">
    <property type="entry name" value="PHOSPHOMANNOMUTASE 45A"/>
    <property type="match status" value="1"/>
</dbReference>
<dbReference type="Proteomes" id="UP000467132">
    <property type="component" value="Unassembled WGS sequence"/>
</dbReference>
<dbReference type="GO" id="GO:0000287">
    <property type="term" value="F:magnesium ion binding"/>
    <property type="evidence" value="ECO:0007669"/>
    <property type="project" value="InterPro"/>
</dbReference>
<dbReference type="EC" id="5.4.2.2" evidence="6"/>
<evidence type="ECO:0000256" key="10">
    <source>
        <dbReference type="ARBA" id="ARBA00023235"/>
    </source>
</evidence>
<dbReference type="InterPro" id="IPR016066">
    <property type="entry name" value="A-D-PHexomutase_CS"/>
</dbReference>
<evidence type="ECO:0000256" key="9">
    <source>
        <dbReference type="ARBA" id="ARBA00022842"/>
    </source>
</evidence>
<dbReference type="GO" id="GO:0004614">
    <property type="term" value="F:phosphoglucomutase activity"/>
    <property type="evidence" value="ECO:0007669"/>
    <property type="project" value="UniProtKB-EC"/>
</dbReference>
<dbReference type="SUPFAM" id="SSF55957">
    <property type="entry name" value="Phosphoglucomutase, C-terminal domain"/>
    <property type="match status" value="1"/>
</dbReference>
<feature type="domain" description="Alpha-D-phosphohexomutase alpha/beta/alpha" evidence="16">
    <location>
        <begin position="43"/>
        <end position="180"/>
    </location>
</feature>
<evidence type="ECO:0000259" key="16">
    <source>
        <dbReference type="Pfam" id="PF02878"/>
    </source>
</evidence>
<dbReference type="InterPro" id="IPR005846">
    <property type="entry name" value="A-D-PHexomutase_a/b/a-III"/>
</dbReference>
<comment type="pathway">
    <text evidence="4">Lipid metabolism.</text>
</comment>
<dbReference type="Gene3D" id="3.30.310.50">
    <property type="entry name" value="Alpha-D-phosphohexomutase, C-terminal domain"/>
    <property type="match status" value="1"/>
</dbReference>
<keyword evidence="9 14" id="KW-0460">Magnesium</keyword>
<keyword evidence="10" id="KW-0413">Isomerase</keyword>
<comment type="caution">
    <text evidence="19">The sequence shown here is derived from an EMBL/GenBank/DDBJ whole genome shotgun (WGS) entry which is preliminary data.</text>
</comment>
<dbReference type="InterPro" id="IPR005841">
    <property type="entry name" value="Alpha-D-phosphohexomutase_SF"/>
</dbReference>
<evidence type="ECO:0000256" key="14">
    <source>
        <dbReference type="RuleBase" id="RU004326"/>
    </source>
</evidence>